<dbReference type="AlphaFoldDB" id="A0A2S4KL92"/>
<protein>
    <recommendedName>
        <fullName evidence="4">Extracellular membrane protein CFEM domain-containing protein</fullName>
    </recommendedName>
</protein>
<evidence type="ECO:0000256" key="1">
    <source>
        <dbReference type="SAM" id="SignalP"/>
    </source>
</evidence>
<reference evidence="2 3" key="1">
    <citation type="submission" date="2018-01" db="EMBL/GenBank/DDBJ databases">
        <title>Harnessing the power of phylogenomics to disentangle the directionality and signatures of interkingdom host jumping in the parasitic fungal genus Tolypocladium.</title>
        <authorList>
            <person name="Quandt C.A."/>
            <person name="Patterson W."/>
            <person name="Spatafora J.W."/>
        </authorList>
    </citation>
    <scope>NUCLEOTIDE SEQUENCE [LARGE SCALE GENOMIC DNA]</scope>
    <source>
        <strain evidence="2 3">NRBC 100945</strain>
    </source>
</reference>
<keyword evidence="1" id="KW-0732">Signal</keyword>
<keyword evidence="3" id="KW-1185">Reference proteome</keyword>
<feature type="chain" id="PRO_5015633895" description="Extracellular membrane protein CFEM domain-containing protein" evidence="1">
    <location>
        <begin position="18"/>
        <end position="83"/>
    </location>
</feature>
<name>A0A2S4KL92_9HYPO</name>
<evidence type="ECO:0000313" key="3">
    <source>
        <dbReference type="Proteomes" id="UP000237481"/>
    </source>
</evidence>
<proteinExistence type="predicted"/>
<dbReference type="Proteomes" id="UP000237481">
    <property type="component" value="Unassembled WGS sequence"/>
</dbReference>
<evidence type="ECO:0008006" key="4">
    <source>
        <dbReference type="Google" id="ProtNLM"/>
    </source>
</evidence>
<feature type="signal peptide" evidence="1">
    <location>
        <begin position="1"/>
        <end position="17"/>
    </location>
</feature>
<accession>A0A2S4KL92</accession>
<sequence length="83" mass="8986">MKYAGIVASAYAVLAVAVPCQSTTSTLKPWIKGTGLDCPQAIGDESCVGTDSFCNTFFEFEEYENPEACFADRDPEPQPAERV</sequence>
<evidence type="ECO:0000313" key="2">
    <source>
        <dbReference type="EMBL" id="POR30958.1"/>
    </source>
</evidence>
<organism evidence="2 3">
    <name type="scientific">Tolypocladium paradoxum</name>
    <dbReference type="NCBI Taxonomy" id="94208"/>
    <lineage>
        <taxon>Eukaryota</taxon>
        <taxon>Fungi</taxon>
        <taxon>Dikarya</taxon>
        <taxon>Ascomycota</taxon>
        <taxon>Pezizomycotina</taxon>
        <taxon>Sordariomycetes</taxon>
        <taxon>Hypocreomycetidae</taxon>
        <taxon>Hypocreales</taxon>
        <taxon>Ophiocordycipitaceae</taxon>
        <taxon>Tolypocladium</taxon>
    </lineage>
</organism>
<comment type="caution">
    <text evidence="2">The sequence shown here is derived from an EMBL/GenBank/DDBJ whole genome shotgun (WGS) entry which is preliminary data.</text>
</comment>
<dbReference type="EMBL" id="PKSG01001121">
    <property type="protein sequence ID" value="POR30958.1"/>
    <property type="molecule type" value="Genomic_DNA"/>
</dbReference>
<gene>
    <name evidence="2" type="ORF">TPAR_09276</name>
</gene>